<feature type="compositionally biased region" description="Low complexity" evidence="1">
    <location>
        <begin position="83"/>
        <end position="101"/>
    </location>
</feature>
<gene>
    <name evidence="2" type="ORF">GIB67_030083</name>
</gene>
<keyword evidence="3" id="KW-1185">Reference proteome</keyword>
<evidence type="ECO:0000313" key="3">
    <source>
        <dbReference type="Proteomes" id="UP000541444"/>
    </source>
</evidence>
<accession>A0A7J7MKQ8</accession>
<reference evidence="2 3" key="1">
    <citation type="journal article" date="2020" name="IScience">
        <title>Genome Sequencing of the Endangered Kingdonia uniflora (Circaeasteraceae, Ranunculales) Reveals Potential Mechanisms of Evolutionary Specialization.</title>
        <authorList>
            <person name="Sun Y."/>
            <person name="Deng T."/>
            <person name="Zhang A."/>
            <person name="Moore M.J."/>
            <person name="Landis J.B."/>
            <person name="Lin N."/>
            <person name="Zhang H."/>
            <person name="Zhang X."/>
            <person name="Huang J."/>
            <person name="Zhang X."/>
            <person name="Sun H."/>
            <person name="Wang H."/>
        </authorList>
    </citation>
    <scope>NUCLEOTIDE SEQUENCE [LARGE SCALE GENOMIC DNA]</scope>
    <source>
        <strain evidence="2">TB1705</strain>
        <tissue evidence="2">Leaf</tissue>
    </source>
</reference>
<evidence type="ECO:0000256" key="1">
    <source>
        <dbReference type="SAM" id="MobiDB-lite"/>
    </source>
</evidence>
<sequence>MYYARLQSSWEELSHYDSFIEWPASAPSEKVPIPPIVAEIYAKIVEKTRVFQFLAELNPDFKIPSETSAMAVRYAYPAPPSVPSQTSHTSSPSLSPLPAASDCQASSVAPDLPTTISSPLSGIKPSLTASIVTDDDLHVSHSDDDRLSAIRKEKRMFNVEFIVKCTNEINHGGRGKFTFFCFMEKYPANRVLARATGVKPIGFGSETAAKSTPMNGKIAGRLHRIREEREEMRLPQAHGWHIGYKTLKIQPRSQTQIQKQGDTNRKKRRAIDPEGIARRNVACATPKQVPTILVDTPPTVCRHVSNSLPHLRDSSVTEAVVTLKMALSKCVAAATRDVSDGTHWLCSSMSAVGMMTSAPVRLSQSQSNTRQCLAKRLQHYTFWQQLKLSRQRLGSTAYVSPPRHYLVFCIRQL</sequence>
<dbReference type="Proteomes" id="UP000541444">
    <property type="component" value="Unassembled WGS sequence"/>
</dbReference>
<dbReference type="OrthoDB" id="201321at2759"/>
<name>A0A7J7MKQ8_9MAGN</name>
<proteinExistence type="predicted"/>
<dbReference type="AlphaFoldDB" id="A0A7J7MKQ8"/>
<feature type="region of interest" description="Disordered" evidence="1">
    <location>
        <begin position="81"/>
        <end position="108"/>
    </location>
</feature>
<dbReference type="EMBL" id="JACGCM010001423">
    <property type="protein sequence ID" value="KAF6155489.1"/>
    <property type="molecule type" value="Genomic_DNA"/>
</dbReference>
<comment type="caution">
    <text evidence="2">The sequence shown here is derived from an EMBL/GenBank/DDBJ whole genome shotgun (WGS) entry which is preliminary data.</text>
</comment>
<protein>
    <submittedName>
        <fullName evidence="2">Uncharacterized protein</fullName>
    </submittedName>
</protein>
<evidence type="ECO:0000313" key="2">
    <source>
        <dbReference type="EMBL" id="KAF6155489.1"/>
    </source>
</evidence>
<organism evidence="2 3">
    <name type="scientific">Kingdonia uniflora</name>
    <dbReference type="NCBI Taxonomy" id="39325"/>
    <lineage>
        <taxon>Eukaryota</taxon>
        <taxon>Viridiplantae</taxon>
        <taxon>Streptophyta</taxon>
        <taxon>Embryophyta</taxon>
        <taxon>Tracheophyta</taxon>
        <taxon>Spermatophyta</taxon>
        <taxon>Magnoliopsida</taxon>
        <taxon>Ranunculales</taxon>
        <taxon>Circaeasteraceae</taxon>
        <taxon>Kingdonia</taxon>
    </lineage>
</organism>